<sequence length="104" mass="11714">EGVKFYLDGDLVGVCNGWLSFVSELRDSHRSKESHCRERVFLLICIGKTRTVVVTSREFHCRCFAVLRGRDRSYFQVEVHGKSGSTKVKLTATKARTALFSVSG</sequence>
<reference evidence="1" key="1">
    <citation type="submission" date="2022-04" db="EMBL/GenBank/DDBJ databases">
        <title>A functionally conserved STORR gene fusion in Papaver species that diverged 16.8 million years ago.</title>
        <authorList>
            <person name="Catania T."/>
        </authorList>
    </citation>
    <scope>NUCLEOTIDE SEQUENCE</scope>
    <source>
        <strain evidence="1">S-188037</strain>
    </source>
</reference>
<protein>
    <submittedName>
        <fullName evidence="1">Uncharacterized protein</fullName>
    </submittedName>
</protein>
<feature type="non-terminal residue" evidence="1">
    <location>
        <position position="104"/>
    </location>
</feature>
<evidence type="ECO:0000313" key="2">
    <source>
        <dbReference type="Proteomes" id="UP001202328"/>
    </source>
</evidence>
<dbReference type="Proteomes" id="UP001202328">
    <property type="component" value="Unassembled WGS sequence"/>
</dbReference>
<organism evidence="1 2">
    <name type="scientific">Papaver atlanticum</name>
    <dbReference type="NCBI Taxonomy" id="357466"/>
    <lineage>
        <taxon>Eukaryota</taxon>
        <taxon>Viridiplantae</taxon>
        <taxon>Streptophyta</taxon>
        <taxon>Embryophyta</taxon>
        <taxon>Tracheophyta</taxon>
        <taxon>Spermatophyta</taxon>
        <taxon>Magnoliopsida</taxon>
        <taxon>Ranunculales</taxon>
        <taxon>Papaveraceae</taxon>
        <taxon>Papaveroideae</taxon>
        <taxon>Papaver</taxon>
    </lineage>
</organism>
<comment type="caution">
    <text evidence="1">The sequence shown here is derived from an EMBL/GenBank/DDBJ whole genome shotgun (WGS) entry which is preliminary data.</text>
</comment>
<proteinExistence type="predicted"/>
<accession>A0AAD4TIE8</accession>
<name>A0AAD4TIE8_9MAGN</name>
<dbReference type="EMBL" id="JAJJMB010001096">
    <property type="protein sequence ID" value="KAI3958655.1"/>
    <property type="molecule type" value="Genomic_DNA"/>
</dbReference>
<evidence type="ECO:0000313" key="1">
    <source>
        <dbReference type="EMBL" id="KAI3958655.1"/>
    </source>
</evidence>
<dbReference type="AlphaFoldDB" id="A0AAD4TIE8"/>
<keyword evidence="2" id="KW-1185">Reference proteome</keyword>
<gene>
    <name evidence="1" type="ORF">MKW98_030320</name>
</gene>